<dbReference type="PROSITE" id="PS51257">
    <property type="entry name" value="PROKAR_LIPOPROTEIN"/>
    <property type="match status" value="1"/>
</dbReference>
<dbReference type="STRING" id="796620.VIBC2010_09897"/>
<accession>E3BK00</accession>
<dbReference type="OrthoDB" id="1116467at2"/>
<evidence type="ECO:0000313" key="2">
    <source>
        <dbReference type="EMBL" id="EFP96628.1"/>
    </source>
</evidence>
<dbReference type="Proteomes" id="UP000002943">
    <property type="component" value="Unassembled WGS sequence"/>
</dbReference>
<reference evidence="2 3" key="1">
    <citation type="journal article" date="2012" name="Int. J. Syst. Evol. Microbiol.">
        <title>Vibrio caribbeanicus sp. nov., isolated from the marine sponge Scleritoderma cyanea.</title>
        <authorList>
            <person name="Hoffmann M."/>
            <person name="Monday S.R."/>
            <person name="Allard M.W."/>
            <person name="Strain E.A."/>
            <person name="Whittaker P."/>
            <person name="Naum M."/>
            <person name="McCarthy P.J."/>
            <person name="Lopez J.V."/>
            <person name="Fischer M."/>
            <person name="Brown E.W."/>
        </authorList>
    </citation>
    <scope>NUCLEOTIDE SEQUENCE [LARGE SCALE GENOMIC DNA]</scope>
    <source>
        <strain evidence="2 3">ATCC BAA-2122</strain>
    </source>
</reference>
<keyword evidence="1" id="KW-0732">Signal</keyword>
<dbReference type="EMBL" id="AEIU01000072">
    <property type="protein sequence ID" value="EFP96628.1"/>
    <property type="molecule type" value="Genomic_DNA"/>
</dbReference>
<name>E3BK00_9VIBR</name>
<feature type="chain" id="PRO_5003167040" description="Lipoprotein" evidence="1">
    <location>
        <begin position="19"/>
        <end position="234"/>
    </location>
</feature>
<comment type="caution">
    <text evidence="2">The sequence shown here is derived from an EMBL/GenBank/DDBJ whole genome shotgun (WGS) entry which is preliminary data.</text>
</comment>
<evidence type="ECO:0000313" key="3">
    <source>
        <dbReference type="Proteomes" id="UP000002943"/>
    </source>
</evidence>
<dbReference type="eggNOG" id="ENOG502ZJ70">
    <property type="taxonomic scope" value="Bacteria"/>
</dbReference>
<organism evidence="2 3">
    <name type="scientific">Vibrio caribbeanicus ATCC BAA-2122</name>
    <dbReference type="NCBI Taxonomy" id="796620"/>
    <lineage>
        <taxon>Bacteria</taxon>
        <taxon>Pseudomonadati</taxon>
        <taxon>Pseudomonadota</taxon>
        <taxon>Gammaproteobacteria</taxon>
        <taxon>Vibrionales</taxon>
        <taxon>Vibrionaceae</taxon>
        <taxon>Vibrio</taxon>
    </lineage>
</organism>
<evidence type="ECO:0000256" key="1">
    <source>
        <dbReference type="SAM" id="SignalP"/>
    </source>
</evidence>
<proteinExistence type="predicted"/>
<evidence type="ECO:0008006" key="4">
    <source>
        <dbReference type="Google" id="ProtNLM"/>
    </source>
</evidence>
<sequence>MRALIFIVLLLLSGCAQVPTQSIELSTTVGRDIAKMHQAHLQTIELLYSRMRSDVNTFIDDTYLPYAIKEVLDKDRLRQTRHQTSFIDIISTGLAPNATPKKQKEAMGAMQIVVTNVTRSVERQRKLLIDSLDQQQKALLASINRSYLAIHQANAIVTGHLSSIAQVHDAQNELLSEIGMETDIDEYIATKLTQASNDIAQLTQKTQNKIEVMSGIENVRKQLQNAIDKLKVKS</sequence>
<gene>
    <name evidence="2" type="ORF">VIBC2010_09897</name>
</gene>
<protein>
    <recommendedName>
        <fullName evidence="4">Lipoprotein</fullName>
    </recommendedName>
</protein>
<feature type="signal peptide" evidence="1">
    <location>
        <begin position="1"/>
        <end position="18"/>
    </location>
</feature>
<dbReference type="AlphaFoldDB" id="E3BK00"/>
<dbReference type="RefSeq" id="WP_009601354.1">
    <property type="nucleotide sequence ID" value="NZ_AEIU01000072.1"/>
</dbReference>
<keyword evidence="3" id="KW-1185">Reference proteome</keyword>